<proteinExistence type="inferred from homology"/>
<evidence type="ECO:0000313" key="11">
    <source>
        <dbReference type="EMBL" id="KAK4211615.1"/>
    </source>
</evidence>
<evidence type="ECO:0000256" key="5">
    <source>
        <dbReference type="ARBA" id="ARBA00022989"/>
    </source>
</evidence>
<dbReference type="InterPro" id="IPR050360">
    <property type="entry name" value="MFS_Sugar_Transporters"/>
</dbReference>
<evidence type="ECO:0000256" key="9">
    <source>
        <dbReference type="SAM" id="Phobius"/>
    </source>
</evidence>
<dbReference type="InterPro" id="IPR003663">
    <property type="entry name" value="Sugar/inositol_transpt"/>
</dbReference>
<feature type="domain" description="Major facilitator superfamily (MFS) profile" evidence="10">
    <location>
        <begin position="45"/>
        <end position="498"/>
    </location>
</feature>
<dbReference type="InterPro" id="IPR036259">
    <property type="entry name" value="MFS_trans_sf"/>
</dbReference>
<evidence type="ECO:0000256" key="8">
    <source>
        <dbReference type="SAM" id="MobiDB-lite"/>
    </source>
</evidence>
<sequence length="564" mass="63516">MSRESAASETFQVEVEDAPPPRHQAPLFERVYWMQEPHLRKLYGLVTILMVASATTGYDGMLVNTSQQIQAWNKFFFPGLVDDPQDPVLNSKLAILVNMFNIGSVLSFFITPFIADNYGRKRAIQIGCAIMVVGSFLTAFSTGYGMYMGGRFMLGFGNSLSQMSSPLLLTEICHPQHRGPVTAVYNCLWNAGALLVTLLALGTSTIENDWSWRSITLLQLVPSTIQLIGIWFIPESPRFLVNKDRHQEALHILAKWHAGGEINNATVQFEFREIKETIRIQKDMDQGTKYRDFLNTRGNRWRLAIIVSLGIISQYSGNALFSNYINSVYVNAGISDSDEHRKLGISAGKILLDLIVTVAAAMNVDRFGRRPLFLISTFGMVGSFACWTVTAAMYEQSGEQNLGIGYAQLVFIWMFGIFYDIGFSGLLVAYALEVLPFHLRAKGMMIMNITVQAALALGNQTNKLAWENLPHKWNFMLFYTLWDLLELIFVWFFYVETKGPTLEEVARIFDGDSAVANIDMEQVQKEIRHGRVDAHNAGLESEGVSRRRLRKRTDGSVDEALDYP</sequence>
<comment type="subcellular location">
    <subcellularLocation>
        <location evidence="1">Membrane</location>
        <topology evidence="1">Multi-pass membrane protein</topology>
    </subcellularLocation>
</comment>
<reference evidence="11" key="1">
    <citation type="journal article" date="2023" name="Mol. Phylogenet. Evol.">
        <title>Genome-scale phylogeny and comparative genomics of the fungal order Sordariales.</title>
        <authorList>
            <person name="Hensen N."/>
            <person name="Bonometti L."/>
            <person name="Westerberg I."/>
            <person name="Brannstrom I.O."/>
            <person name="Guillou S."/>
            <person name="Cros-Aarteil S."/>
            <person name="Calhoun S."/>
            <person name="Haridas S."/>
            <person name="Kuo A."/>
            <person name="Mondo S."/>
            <person name="Pangilinan J."/>
            <person name="Riley R."/>
            <person name="LaButti K."/>
            <person name="Andreopoulos B."/>
            <person name="Lipzen A."/>
            <person name="Chen C."/>
            <person name="Yan M."/>
            <person name="Daum C."/>
            <person name="Ng V."/>
            <person name="Clum A."/>
            <person name="Steindorff A."/>
            <person name="Ohm R.A."/>
            <person name="Martin F."/>
            <person name="Silar P."/>
            <person name="Natvig D.O."/>
            <person name="Lalanne C."/>
            <person name="Gautier V."/>
            <person name="Ament-Velasquez S.L."/>
            <person name="Kruys A."/>
            <person name="Hutchinson M.I."/>
            <person name="Powell A.J."/>
            <person name="Barry K."/>
            <person name="Miller A.N."/>
            <person name="Grigoriev I.V."/>
            <person name="Debuchy R."/>
            <person name="Gladieux P."/>
            <person name="Hiltunen Thoren M."/>
            <person name="Johannesson H."/>
        </authorList>
    </citation>
    <scope>NUCLEOTIDE SEQUENCE</scope>
    <source>
        <strain evidence="11">PSN293</strain>
    </source>
</reference>
<evidence type="ECO:0000256" key="3">
    <source>
        <dbReference type="ARBA" id="ARBA00022448"/>
    </source>
</evidence>
<feature type="transmembrane region" description="Helical" evidence="9">
    <location>
        <begin position="126"/>
        <end position="146"/>
    </location>
</feature>
<comment type="caution">
    <text evidence="11">The sequence shown here is derived from an EMBL/GenBank/DDBJ whole genome shotgun (WGS) entry which is preliminary data.</text>
</comment>
<keyword evidence="12" id="KW-1185">Reference proteome</keyword>
<comment type="similarity">
    <text evidence="2 7">Belongs to the major facilitator superfamily. Sugar transporter (TC 2.A.1.1) family.</text>
</comment>
<reference evidence="11" key="2">
    <citation type="submission" date="2023-05" db="EMBL/GenBank/DDBJ databases">
        <authorList>
            <consortium name="Lawrence Berkeley National Laboratory"/>
            <person name="Steindorff A."/>
            <person name="Hensen N."/>
            <person name="Bonometti L."/>
            <person name="Westerberg I."/>
            <person name="Brannstrom I.O."/>
            <person name="Guillou S."/>
            <person name="Cros-Aarteil S."/>
            <person name="Calhoun S."/>
            <person name="Haridas S."/>
            <person name="Kuo A."/>
            <person name="Mondo S."/>
            <person name="Pangilinan J."/>
            <person name="Riley R."/>
            <person name="Labutti K."/>
            <person name="Andreopoulos B."/>
            <person name="Lipzen A."/>
            <person name="Chen C."/>
            <person name="Yanf M."/>
            <person name="Daum C."/>
            <person name="Ng V."/>
            <person name="Clum A."/>
            <person name="Ohm R."/>
            <person name="Martin F."/>
            <person name="Silar P."/>
            <person name="Natvig D."/>
            <person name="Lalanne C."/>
            <person name="Gautier V."/>
            <person name="Ament-Velasquez S.L."/>
            <person name="Kruys A."/>
            <person name="Hutchinson M.I."/>
            <person name="Powell A.J."/>
            <person name="Barry K."/>
            <person name="Miller A.N."/>
            <person name="Grigoriev I.V."/>
            <person name="Debuchy R."/>
            <person name="Gladieux P."/>
            <person name="Thoren M.H."/>
            <person name="Johannesson H."/>
        </authorList>
    </citation>
    <scope>NUCLEOTIDE SEQUENCE</scope>
    <source>
        <strain evidence="11">PSN293</strain>
    </source>
</reference>
<feature type="transmembrane region" description="Helical" evidence="9">
    <location>
        <begin position="444"/>
        <end position="461"/>
    </location>
</feature>
<keyword evidence="6 9" id="KW-0472">Membrane</keyword>
<name>A0AAN7B858_9PEZI</name>
<evidence type="ECO:0000256" key="6">
    <source>
        <dbReference type="ARBA" id="ARBA00023136"/>
    </source>
</evidence>
<feature type="transmembrane region" description="Helical" evidence="9">
    <location>
        <begin position="182"/>
        <end position="202"/>
    </location>
</feature>
<dbReference type="PANTHER" id="PTHR48022">
    <property type="entry name" value="PLASTIDIC GLUCOSE TRANSPORTER 4"/>
    <property type="match status" value="1"/>
</dbReference>
<evidence type="ECO:0000256" key="4">
    <source>
        <dbReference type="ARBA" id="ARBA00022692"/>
    </source>
</evidence>
<dbReference type="FunFam" id="1.20.1250.20:FF:000117">
    <property type="entry name" value="MFS hexose transporter"/>
    <property type="match status" value="1"/>
</dbReference>
<keyword evidence="5 9" id="KW-1133">Transmembrane helix</keyword>
<feature type="transmembrane region" description="Helical" evidence="9">
    <location>
        <begin position="42"/>
        <end position="58"/>
    </location>
</feature>
<dbReference type="PROSITE" id="PS00216">
    <property type="entry name" value="SUGAR_TRANSPORT_1"/>
    <property type="match status" value="1"/>
</dbReference>
<evidence type="ECO:0000256" key="1">
    <source>
        <dbReference type="ARBA" id="ARBA00004141"/>
    </source>
</evidence>
<dbReference type="NCBIfam" id="TIGR00879">
    <property type="entry name" value="SP"/>
    <property type="match status" value="1"/>
</dbReference>
<dbReference type="Gene3D" id="1.20.1250.20">
    <property type="entry name" value="MFS general substrate transporter like domains"/>
    <property type="match status" value="1"/>
</dbReference>
<evidence type="ECO:0000313" key="12">
    <source>
        <dbReference type="Proteomes" id="UP001301769"/>
    </source>
</evidence>
<dbReference type="InterPro" id="IPR005828">
    <property type="entry name" value="MFS_sugar_transport-like"/>
</dbReference>
<evidence type="ECO:0000256" key="2">
    <source>
        <dbReference type="ARBA" id="ARBA00010992"/>
    </source>
</evidence>
<dbReference type="Proteomes" id="UP001301769">
    <property type="component" value="Unassembled WGS sequence"/>
</dbReference>
<dbReference type="GO" id="GO:0005351">
    <property type="term" value="F:carbohydrate:proton symporter activity"/>
    <property type="evidence" value="ECO:0007669"/>
    <property type="project" value="TreeGrafter"/>
</dbReference>
<dbReference type="AlphaFoldDB" id="A0AAN7B858"/>
<dbReference type="EMBL" id="MU858145">
    <property type="protein sequence ID" value="KAK4211615.1"/>
    <property type="molecule type" value="Genomic_DNA"/>
</dbReference>
<feature type="region of interest" description="Disordered" evidence="8">
    <location>
        <begin position="543"/>
        <end position="564"/>
    </location>
</feature>
<protein>
    <submittedName>
        <fullName evidence="11">General substrate transporter</fullName>
    </submittedName>
</protein>
<dbReference type="InterPro" id="IPR005829">
    <property type="entry name" value="Sugar_transporter_CS"/>
</dbReference>
<accession>A0AAN7B858</accession>
<dbReference type="GO" id="GO:0016020">
    <property type="term" value="C:membrane"/>
    <property type="evidence" value="ECO:0007669"/>
    <property type="project" value="UniProtKB-SubCell"/>
</dbReference>
<dbReference type="PROSITE" id="PS50850">
    <property type="entry name" value="MFS"/>
    <property type="match status" value="1"/>
</dbReference>
<feature type="transmembrane region" description="Helical" evidence="9">
    <location>
        <begin position="473"/>
        <end position="494"/>
    </location>
</feature>
<keyword evidence="3 7" id="KW-0813">Transport</keyword>
<dbReference type="SUPFAM" id="SSF103473">
    <property type="entry name" value="MFS general substrate transporter"/>
    <property type="match status" value="1"/>
</dbReference>
<organism evidence="11 12">
    <name type="scientific">Rhypophila decipiens</name>
    <dbReference type="NCBI Taxonomy" id="261697"/>
    <lineage>
        <taxon>Eukaryota</taxon>
        <taxon>Fungi</taxon>
        <taxon>Dikarya</taxon>
        <taxon>Ascomycota</taxon>
        <taxon>Pezizomycotina</taxon>
        <taxon>Sordariomycetes</taxon>
        <taxon>Sordariomycetidae</taxon>
        <taxon>Sordariales</taxon>
        <taxon>Naviculisporaceae</taxon>
        <taxon>Rhypophila</taxon>
    </lineage>
</organism>
<evidence type="ECO:0000259" key="10">
    <source>
        <dbReference type="PROSITE" id="PS50850"/>
    </source>
</evidence>
<dbReference type="PANTHER" id="PTHR48022:SF66">
    <property type="entry name" value="MFS HEXOSE TRANSPORTER"/>
    <property type="match status" value="1"/>
</dbReference>
<gene>
    <name evidence="11" type="ORF">QBC37DRAFT_289875</name>
</gene>
<feature type="transmembrane region" description="Helical" evidence="9">
    <location>
        <begin position="93"/>
        <end position="114"/>
    </location>
</feature>
<feature type="transmembrane region" description="Helical" evidence="9">
    <location>
        <begin position="406"/>
        <end position="432"/>
    </location>
</feature>
<keyword evidence="4 9" id="KW-0812">Transmembrane</keyword>
<dbReference type="Pfam" id="PF00083">
    <property type="entry name" value="Sugar_tr"/>
    <property type="match status" value="1"/>
</dbReference>
<dbReference type="InterPro" id="IPR020846">
    <property type="entry name" value="MFS_dom"/>
</dbReference>
<evidence type="ECO:0000256" key="7">
    <source>
        <dbReference type="RuleBase" id="RU003346"/>
    </source>
</evidence>
<feature type="transmembrane region" description="Helical" evidence="9">
    <location>
        <begin position="371"/>
        <end position="394"/>
    </location>
</feature>